<evidence type="ECO:0000256" key="2">
    <source>
        <dbReference type="SAM" id="MobiDB-lite"/>
    </source>
</evidence>
<name>A0A512NHQ4_9HYPH</name>
<dbReference type="PANTHER" id="PTHR22946">
    <property type="entry name" value="DIENELACTONE HYDROLASE DOMAIN-CONTAINING PROTEIN-RELATED"/>
    <property type="match status" value="1"/>
</dbReference>
<dbReference type="SUPFAM" id="SSF53474">
    <property type="entry name" value="alpha/beta-Hydrolases"/>
    <property type="match status" value="1"/>
</dbReference>
<dbReference type="Pfam" id="PF01738">
    <property type="entry name" value="DLH"/>
    <property type="match status" value="1"/>
</dbReference>
<dbReference type="InterPro" id="IPR002925">
    <property type="entry name" value="Dienelactn_hydro"/>
</dbReference>
<accession>A0A512NHQ4</accession>
<evidence type="ECO:0000313" key="5">
    <source>
        <dbReference type="Proteomes" id="UP000321058"/>
    </source>
</evidence>
<dbReference type="EMBL" id="BKAJ01000101">
    <property type="protein sequence ID" value="GEP58488.1"/>
    <property type="molecule type" value="Genomic_DNA"/>
</dbReference>
<comment type="caution">
    <text evidence="4">The sequence shown here is derived from an EMBL/GenBank/DDBJ whole genome shotgun (WGS) entry which is preliminary data.</text>
</comment>
<organism evidence="4 5">
    <name type="scientific">Reyranella soli</name>
    <dbReference type="NCBI Taxonomy" id="1230389"/>
    <lineage>
        <taxon>Bacteria</taxon>
        <taxon>Pseudomonadati</taxon>
        <taxon>Pseudomonadota</taxon>
        <taxon>Alphaproteobacteria</taxon>
        <taxon>Hyphomicrobiales</taxon>
        <taxon>Reyranellaceae</taxon>
        <taxon>Reyranella</taxon>
    </lineage>
</organism>
<proteinExistence type="predicted"/>
<reference evidence="4 5" key="1">
    <citation type="submission" date="2019-07" db="EMBL/GenBank/DDBJ databases">
        <title>Whole genome shotgun sequence of Reyranella soli NBRC 108950.</title>
        <authorList>
            <person name="Hosoyama A."/>
            <person name="Uohara A."/>
            <person name="Ohji S."/>
            <person name="Ichikawa N."/>
        </authorList>
    </citation>
    <scope>NUCLEOTIDE SEQUENCE [LARGE SCALE GENOMIC DNA]</scope>
    <source>
        <strain evidence="4 5">NBRC 108950</strain>
    </source>
</reference>
<keyword evidence="5" id="KW-1185">Reference proteome</keyword>
<feature type="domain" description="Dienelactone hydrolase" evidence="3">
    <location>
        <begin position="52"/>
        <end position="206"/>
    </location>
</feature>
<dbReference type="GO" id="GO:0052689">
    <property type="term" value="F:carboxylic ester hydrolase activity"/>
    <property type="evidence" value="ECO:0007669"/>
    <property type="project" value="UniProtKB-ARBA"/>
</dbReference>
<keyword evidence="1" id="KW-0378">Hydrolase</keyword>
<evidence type="ECO:0000259" key="3">
    <source>
        <dbReference type="Pfam" id="PF01738"/>
    </source>
</evidence>
<dbReference type="AlphaFoldDB" id="A0A512NHQ4"/>
<dbReference type="InterPro" id="IPR029058">
    <property type="entry name" value="AB_hydrolase_fold"/>
</dbReference>
<feature type="region of interest" description="Disordered" evidence="2">
    <location>
        <begin position="205"/>
        <end position="246"/>
    </location>
</feature>
<dbReference type="Gene3D" id="3.40.50.1820">
    <property type="entry name" value="alpha/beta hydrolase"/>
    <property type="match status" value="1"/>
</dbReference>
<dbReference type="InterPro" id="IPR050261">
    <property type="entry name" value="FrsA_esterase"/>
</dbReference>
<gene>
    <name evidence="4" type="ORF">RSO01_56540</name>
</gene>
<dbReference type="PANTHER" id="PTHR22946:SF9">
    <property type="entry name" value="POLYKETIDE TRANSFERASE AF380"/>
    <property type="match status" value="1"/>
</dbReference>
<evidence type="ECO:0000313" key="4">
    <source>
        <dbReference type="EMBL" id="GEP58488.1"/>
    </source>
</evidence>
<evidence type="ECO:0000256" key="1">
    <source>
        <dbReference type="ARBA" id="ARBA00022801"/>
    </source>
</evidence>
<sequence length="246" mass="26131">MRYAPSLAKAALALVLPFILAHCASLLSDRLPLKYDAQSVGGPNSGAPLQLYLPPGDGPFPAVVVMHSCSGITDNTRTWATRLVNWGYAALIVDSFGPRNSRSVCENVDSIPTRVRAQDAHNAATYLRTLPNIQAERIGIIGFSHGGSSTLWAAIGVEIPVDRGGHPFQAGVAYYPGCSGRAIVGPYVTDVLILTGKNDTWTPADLASRRLRREPTTPVRPPSRSIPVRCTASTSAPCPHSPVPAT</sequence>
<dbReference type="Proteomes" id="UP000321058">
    <property type="component" value="Unassembled WGS sequence"/>
</dbReference>
<protein>
    <recommendedName>
        <fullName evidence="3">Dienelactone hydrolase domain-containing protein</fullName>
    </recommendedName>
</protein>